<accession>F6YZM4</accession>
<reference evidence="1" key="2">
    <citation type="submission" date="2025-08" db="UniProtKB">
        <authorList>
            <consortium name="Ensembl"/>
        </authorList>
    </citation>
    <scope>IDENTIFICATION</scope>
</reference>
<organism evidence="1 2">
    <name type="scientific">Ciona intestinalis</name>
    <name type="common">Transparent sea squirt</name>
    <name type="synonym">Ascidia intestinalis</name>
    <dbReference type="NCBI Taxonomy" id="7719"/>
    <lineage>
        <taxon>Eukaryota</taxon>
        <taxon>Metazoa</taxon>
        <taxon>Chordata</taxon>
        <taxon>Tunicata</taxon>
        <taxon>Ascidiacea</taxon>
        <taxon>Phlebobranchia</taxon>
        <taxon>Cionidae</taxon>
        <taxon>Ciona</taxon>
    </lineage>
</organism>
<proteinExistence type="predicted"/>
<sequence length="138" mass="15883">MDQRVEVGVTLTDQFVSCLPEYFEIDAENKIRHDMKKVNVFSETKTFADSYKGEVLVENISEFYTIRDKLLTLPTFIEVYLNKSKSSGNTTYITKGKFIVYLNTTHPAIQQQLIKGNIGRSGSFDKTRKTFCIRDMFG</sequence>
<dbReference type="Ensembl" id="ENSCINT00000028117.2">
    <property type="protein sequence ID" value="ENSCINP00000027871.2"/>
    <property type="gene ID" value="ENSCING00000000039.3"/>
</dbReference>
<dbReference type="InParanoid" id="F6YZM4"/>
<evidence type="ECO:0000313" key="2">
    <source>
        <dbReference type="Proteomes" id="UP000008144"/>
    </source>
</evidence>
<dbReference type="AlphaFoldDB" id="F6YZM4"/>
<keyword evidence="2" id="KW-1185">Reference proteome</keyword>
<reference evidence="1" key="3">
    <citation type="submission" date="2025-09" db="UniProtKB">
        <authorList>
            <consortium name="Ensembl"/>
        </authorList>
    </citation>
    <scope>IDENTIFICATION</scope>
</reference>
<gene>
    <name evidence="1" type="primary">LOC101242827</name>
</gene>
<name>F6YZM4_CIOIN</name>
<protein>
    <submittedName>
        <fullName evidence="1">Uncharacterized LOC101242827</fullName>
    </submittedName>
</protein>
<reference evidence="2" key="1">
    <citation type="journal article" date="2002" name="Science">
        <title>The draft genome of Ciona intestinalis: insights into chordate and vertebrate origins.</title>
        <authorList>
            <person name="Dehal P."/>
            <person name="Satou Y."/>
            <person name="Campbell R.K."/>
            <person name="Chapman J."/>
            <person name="Degnan B."/>
            <person name="De Tomaso A."/>
            <person name="Davidson B."/>
            <person name="Di Gregorio A."/>
            <person name="Gelpke M."/>
            <person name="Goodstein D.M."/>
            <person name="Harafuji N."/>
            <person name="Hastings K.E."/>
            <person name="Ho I."/>
            <person name="Hotta K."/>
            <person name="Huang W."/>
            <person name="Kawashima T."/>
            <person name="Lemaire P."/>
            <person name="Martinez D."/>
            <person name="Meinertzhagen I.A."/>
            <person name="Necula S."/>
            <person name="Nonaka M."/>
            <person name="Putnam N."/>
            <person name="Rash S."/>
            <person name="Saiga H."/>
            <person name="Satake M."/>
            <person name="Terry A."/>
            <person name="Yamada L."/>
            <person name="Wang H.G."/>
            <person name="Awazu S."/>
            <person name="Azumi K."/>
            <person name="Boore J."/>
            <person name="Branno M."/>
            <person name="Chin-Bow S."/>
            <person name="DeSantis R."/>
            <person name="Doyle S."/>
            <person name="Francino P."/>
            <person name="Keys D.N."/>
            <person name="Haga S."/>
            <person name="Hayashi H."/>
            <person name="Hino K."/>
            <person name="Imai K.S."/>
            <person name="Inaba K."/>
            <person name="Kano S."/>
            <person name="Kobayashi K."/>
            <person name="Kobayashi M."/>
            <person name="Lee B.I."/>
            <person name="Makabe K.W."/>
            <person name="Manohar C."/>
            <person name="Matassi G."/>
            <person name="Medina M."/>
            <person name="Mochizuki Y."/>
            <person name="Mount S."/>
            <person name="Morishita T."/>
            <person name="Miura S."/>
            <person name="Nakayama A."/>
            <person name="Nishizaka S."/>
            <person name="Nomoto H."/>
            <person name="Ohta F."/>
            <person name="Oishi K."/>
            <person name="Rigoutsos I."/>
            <person name="Sano M."/>
            <person name="Sasaki A."/>
            <person name="Sasakura Y."/>
            <person name="Shoguchi E."/>
            <person name="Shin-i T."/>
            <person name="Spagnuolo A."/>
            <person name="Stainier D."/>
            <person name="Suzuki M.M."/>
            <person name="Tassy O."/>
            <person name="Takatori N."/>
            <person name="Tokuoka M."/>
            <person name="Yagi K."/>
            <person name="Yoshizaki F."/>
            <person name="Wada S."/>
            <person name="Zhang C."/>
            <person name="Hyatt P.D."/>
            <person name="Larimer F."/>
            <person name="Detter C."/>
            <person name="Doggett N."/>
            <person name="Glavina T."/>
            <person name="Hawkins T."/>
            <person name="Richardson P."/>
            <person name="Lucas S."/>
            <person name="Kohara Y."/>
            <person name="Levine M."/>
            <person name="Satoh N."/>
            <person name="Rokhsar D.S."/>
        </authorList>
    </citation>
    <scope>NUCLEOTIDE SEQUENCE [LARGE SCALE GENOMIC DNA]</scope>
</reference>
<dbReference type="Proteomes" id="UP000008144">
    <property type="component" value="Unassembled WGS sequence"/>
</dbReference>
<dbReference type="HOGENOM" id="CLU_1854506_0_0_1"/>
<dbReference type="GeneTree" id="ENSGT00940000171872"/>
<evidence type="ECO:0000313" key="1">
    <source>
        <dbReference type="Ensembl" id="ENSCINP00000027871.2"/>
    </source>
</evidence>